<dbReference type="GO" id="GO:0005737">
    <property type="term" value="C:cytoplasm"/>
    <property type="evidence" value="ECO:0007669"/>
    <property type="project" value="UniProtKB-SubCell"/>
</dbReference>
<keyword evidence="3 10" id="KW-0963">Cytoplasm</keyword>
<dbReference type="PROSITE" id="PS51900">
    <property type="entry name" value="CB"/>
    <property type="match status" value="1"/>
</dbReference>
<dbReference type="HAMAP" id="MF_01808">
    <property type="entry name" value="Recomb_XerC_XerD"/>
    <property type="match status" value="1"/>
</dbReference>
<dbReference type="InterPro" id="IPR011010">
    <property type="entry name" value="DNA_brk_join_enz"/>
</dbReference>
<comment type="caution">
    <text evidence="13">The sequence shown here is derived from an EMBL/GenBank/DDBJ whole genome shotgun (WGS) entry which is preliminary data.</text>
</comment>
<proteinExistence type="inferred from homology"/>
<dbReference type="GO" id="GO:0006313">
    <property type="term" value="P:DNA transposition"/>
    <property type="evidence" value="ECO:0007669"/>
    <property type="project" value="UniProtKB-UniRule"/>
</dbReference>
<comment type="subunit">
    <text evidence="10">Forms a cyclic heterotetrameric complex composed of two molecules of XerC and two molecules of XerD.</text>
</comment>
<evidence type="ECO:0000313" key="13">
    <source>
        <dbReference type="EMBL" id="HAV91828.1"/>
    </source>
</evidence>
<comment type="similarity">
    <text evidence="10">Belongs to the 'phage' integrase family. XerC subfamily.</text>
</comment>
<dbReference type="InterPro" id="IPR004107">
    <property type="entry name" value="Integrase_SAM-like_N"/>
</dbReference>
<feature type="domain" description="Core-binding (CB)" evidence="12">
    <location>
        <begin position="13"/>
        <end position="98"/>
    </location>
</feature>
<protein>
    <recommendedName>
        <fullName evidence="10">Tyrosine recombinase XerC</fullName>
    </recommendedName>
</protein>
<dbReference type="InterPro" id="IPR013762">
    <property type="entry name" value="Integrase-like_cat_sf"/>
</dbReference>
<keyword evidence="6 10" id="KW-0229">DNA integration</keyword>
<comment type="subcellular location">
    <subcellularLocation>
        <location evidence="1 10">Cytoplasm</location>
    </subcellularLocation>
</comment>
<keyword evidence="7 10" id="KW-0238">DNA-binding</keyword>
<dbReference type="InterPro" id="IPR002104">
    <property type="entry name" value="Integrase_catalytic"/>
</dbReference>
<feature type="active site" evidence="10">
    <location>
        <position position="256"/>
    </location>
</feature>
<feature type="active site" evidence="10">
    <location>
        <position position="183"/>
    </location>
</feature>
<evidence type="ECO:0000256" key="2">
    <source>
        <dbReference type="ARBA" id="ARBA00010450"/>
    </source>
</evidence>
<dbReference type="PROSITE" id="PS51898">
    <property type="entry name" value="TYR_RECOMBINASE"/>
    <property type="match status" value="1"/>
</dbReference>
<evidence type="ECO:0000256" key="4">
    <source>
        <dbReference type="ARBA" id="ARBA00022618"/>
    </source>
</evidence>
<feature type="active site" description="O-(3'-phospho-DNA)-tyrosine intermediate" evidence="10">
    <location>
        <position position="288"/>
    </location>
</feature>
<evidence type="ECO:0000256" key="8">
    <source>
        <dbReference type="ARBA" id="ARBA00023172"/>
    </source>
</evidence>
<dbReference type="Gene3D" id="1.10.150.130">
    <property type="match status" value="1"/>
</dbReference>
<dbReference type="GO" id="GO:0003677">
    <property type="term" value="F:DNA binding"/>
    <property type="evidence" value="ECO:0007669"/>
    <property type="project" value="UniProtKB-UniRule"/>
</dbReference>
<dbReference type="InterPro" id="IPR011932">
    <property type="entry name" value="Recomb_XerD"/>
</dbReference>
<dbReference type="Proteomes" id="UP000264062">
    <property type="component" value="Unassembled WGS sequence"/>
</dbReference>
<evidence type="ECO:0000256" key="1">
    <source>
        <dbReference type="ARBA" id="ARBA00004496"/>
    </source>
</evidence>
<keyword evidence="4 10" id="KW-0132">Cell division</keyword>
<dbReference type="Pfam" id="PF02899">
    <property type="entry name" value="Phage_int_SAM_1"/>
    <property type="match status" value="1"/>
</dbReference>
<evidence type="ECO:0000313" key="14">
    <source>
        <dbReference type="Proteomes" id="UP000264062"/>
    </source>
</evidence>
<evidence type="ECO:0000259" key="11">
    <source>
        <dbReference type="PROSITE" id="PS51898"/>
    </source>
</evidence>
<gene>
    <name evidence="13" type="primary">xerD</name>
    <name evidence="10" type="synonym">xerC</name>
    <name evidence="13" type="ORF">DCW38_01425</name>
</gene>
<keyword evidence="5 10" id="KW-0159">Chromosome partition</keyword>
<organism evidence="13 14">
    <name type="scientific">candidate division WOR-3 bacterium</name>
    <dbReference type="NCBI Taxonomy" id="2052148"/>
    <lineage>
        <taxon>Bacteria</taxon>
        <taxon>Bacteria division WOR-3</taxon>
    </lineage>
</organism>
<dbReference type="Pfam" id="PF00589">
    <property type="entry name" value="Phage_integrase"/>
    <property type="match status" value="1"/>
</dbReference>
<evidence type="ECO:0000256" key="5">
    <source>
        <dbReference type="ARBA" id="ARBA00022829"/>
    </source>
</evidence>
<dbReference type="Gene3D" id="1.10.443.10">
    <property type="entry name" value="Intergrase catalytic core"/>
    <property type="match status" value="1"/>
</dbReference>
<dbReference type="InterPro" id="IPR010998">
    <property type="entry name" value="Integrase_recombinase_N"/>
</dbReference>
<comment type="function">
    <text evidence="10">Site-specific tyrosine recombinase, which acts by catalyzing the cutting and rejoining of the recombining DNA molecules. The XerC-XerD complex is essential to convert dimers of the bacterial chromosome into monomers to permit their segregation at cell division. It also contributes to the segregational stability of plasmids.</text>
</comment>
<sequence length="307" mass="35723">MWRFQAEEVRMKSFDISILKEYSSYLLSERNCSKETVEFYLKDIKQFMEYLKEKNTDIQKTESEDIMSFMKSLLDLDAKHTTLSRKLTSIKNFFMFLLSEGKIEKNPSENIETPKLNKNLPDSMTMEEINLLLESISGDDWMSLRDRALLETIYACGLRVSESVNLTMESINFKEEFVIVLGKRMKERIIPISSTAIKAINNYLASSRPVLNSKQSKYLFLNRFGGQLSRMSVWNILKERSIKAGLKIHLHPHILRHSFATHLLEGGADLRSVQEMLGHSSIITTEIYTHVSRKFIKEIYNAYHPRS</sequence>
<evidence type="ECO:0000259" key="12">
    <source>
        <dbReference type="PROSITE" id="PS51900"/>
    </source>
</evidence>
<evidence type="ECO:0000256" key="3">
    <source>
        <dbReference type="ARBA" id="ARBA00022490"/>
    </source>
</evidence>
<evidence type="ECO:0000256" key="6">
    <source>
        <dbReference type="ARBA" id="ARBA00022908"/>
    </source>
</evidence>
<dbReference type="EMBL" id="DMZY01000044">
    <property type="protein sequence ID" value="HAV91828.1"/>
    <property type="molecule type" value="Genomic_DNA"/>
</dbReference>
<dbReference type="SUPFAM" id="SSF56349">
    <property type="entry name" value="DNA breaking-rejoining enzymes"/>
    <property type="match status" value="1"/>
</dbReference>
<dbReference type="GO" id="GO:0051301">
    <property type="term" value="P:cell division"/>
    <property type="evidence" value="ECO:0007669"/>
    <property type="project" value="UniProtKB-KW"/>
</dbReference>
<feature type="active site" evidence="10">
    <location>
        <position position="253"/>
    </location>
</feature>
<accession>A0A350H8G2</accession>
<keyword evidence="8 10" id="KW-0233">DNA recombination</keyword>
<dbReference type="CDD" id="cd00798">
    <property type="entry name" value="INT_XerDC_C"/>
    <property type="match status" value="1"/>
</dbReference>
<dbReference type="InterPro" id="IPR023009">
    <property type="entry name" value="Tyrosine_recombinase_XerC/XerD"/>
</dbReference>
<dbReference type="GO" id="GO:0007059">
    <property type="term" value="P:chromosome segregation"/>
    <property type="evidence" value="ECO:0007669"/>
    <property type="project" value="UniProtKB-UniRule"/>
</dbReference>
<keyword evidence="9 10" id="KW-0131">Cell cycle</keyword>
<evidence type="ECO:0000256" key="7">
    <source>
        <dbReference type="ARBA" id="ARBA00023125"/>
    </source>
</evidence>
<dbReference type="AlphaFoldDB" id="A0A350H8G2"/>
<dbReference type="PANTHER" id="PTHR30349:SF81">
    <property type="entry name" value="TYROSINE RECOMBINASE XERC"/>
    <property type="match status" value="1"/>
</dbReference>
<dbReference type="GO" id="GO:0009037">
    <property type="term" value="F:tyrosine-based site-specific recombinase activity"/>
    <property type="evidence" value="ECO:0007669"/>
    <property type="project" value="UniProtKB-UniRule"/>
</dbReference>
<evidence type="ECO:0000256" key="10">
    <source>
        <dbReference type="HAMAP-Rule" id="MF_01808"/>
    </source>
</evidence>
<comment type="similarity">
    <text evidence="2">Belongs to the 'phage' integrase family. XerD subfamily.</text>
</comment>
<dbReference type="NCBIfam" id="NF001399">
    <property type="entry name" value="PRK00283.1"/>
    <property type="match status" value="1"/>
</dbReference>
<feature type="active site" evidence="10">
    <location>
        <position position="159"/>
    </location>
</feature>
<dbReference type="PANTHER" id="PTHR30349">
    <property type="entry name" value="PHAGE INTEGRASE-RELATED"/>
    <property type="match status" value="1"/>
</dbReference>
<dbReference type="NCBIfam" id="NF040815">
    <property type="entry name" value="recomb_XerA_Arch"/>
    <property type="match status" value="1"/>
</dbReference>
<evidence type="ECO:0000256" key="9">
    <source>
        <dbReference type="ARBA" id="ARBA00023306"/>
    </source>
</evidence>
<name>A0A350H8G2_UNCW3</name>
<dbReference type="InterPro" id="IPR050090">
    <property type="entry name" value="Tyrosine_recombinase_XerCD"/>
</dbReference>
<dbReference type="NCBIfam" id="TIGR02225">
    <property type="entry name" value="recomb_XerD"/>
    <property type="match status" value="1"/>
</dbReference>
<feature type="active site" evidence="10">
    <location>
        <position position="279"/>
    </location>
</feature>
<reference evidence="13 14" key="1">
    <citation type="journal article" date="2018" name="Nat. Biotechnol.">
        <title>A standardized bacterial taxonomy based on genome phylogeny substantially revises the tree of life.</title>
        <authorList>
            <person name="Parks D.H."/>
            <person name="Chuvochina M."/>
            <person name="Waite D.W."/>
            <person name="Rinke C."/>
            <person name="Skarshewski A."/>
            <person name="Chaumeil P.A."/>
            <person name="Hugenholtz P."/>
        </authorList>
    </citation>
    <scope>NUCLEOTIDE SEQUENCE [LARGE SCALE GENOMIC DNA]</scope>
    <source>
        <strain evidence="13">UBA9956</strain>
    </source>
</reference>
<dbReference type="InterPro" id="IPR044068">
    <property type="entry name" value="CB"/>
</dbReference>
<feature type="domain" description="Tyr recombinase" evidence="11">
    <location>
        <begin position="119"/>
        <end position="301"/>
    </location>
</feature>